<dbReference type="EMBL" id="BMWV01000022">
    <property type="protein sequence ID" value="GGY67355.1"/>
    <property type="molecule type" value="Genomic_DNA"/>
</dbReference>
<protein>
    <submittedName>
        <fullName evidence="1">Uncharacterized protein</fullName>
    </submittedName>
</protein>
<evidence type="ECO:0000313" key="1">
    <source>
        <dbReference type="EMBL" id="GGY67355.1"/>
    </source>
</evidence>
<reference evidence="1" key="1">
    <citation type="journal article" date="2014" name="Int. J. Syst. Evol. Microbiol.">
        <title>Complete genome sequence of Corynebacterium casei LMG S-19264T (=DSM 44701T), isolated from a smear-ripened cheese.</title>
        <authorList>
            <consortium name="US DOE Joint Genome Institute (JGI-PGF)"/>
            <person name="Walter F."/>
            <person name="Albersmeier A."/>
            <person name="Kalinowski J."/>
            <person name="Ruckert C."/>
        </authorList>
    </citation>
    <scope>NUCLEOTIDE SEQUENCE</scope>
    <source>
        <strain evidence="1">KCTC 12343</strain>
    </source>
</reference>
<proteinExistence type="predicted"/>
<reference evidence="1" key="2">
    <citation type="submission" date="2022-12" db="EMBL/GenBank/DDBJ databases">
        <authorList>
            <person name="Sun Q."/>
            <person name="Kim S."/>
        </authorList>
    </citation>
    <scope>NUCLEOTIDE SEQUENCE</scope>
    <source>
        <strain evidence="1">KCTC 12343</strain>
    </source>
</reference>
<gene>
    <name evidence="1" type="ORF">GCM10007387_57000</name>
</gene>
<dbReference type="AlphaFoldDB" id="A0AA87Y0B8"/>
<accession>A0AA87Y0B8</accession>
<name>A0AA87Y0B8_9BURK</name>
<organism evidence="1 2">
    <name type="scientific">Pseudoduganella albidiflava</name>
    <dbReference type="NCBI Taxonomy" id="321983"/>
    <lineage>
        <taxon>Bacteria</taxon>
        <taxon>Pseudomonadati</taxon>
        <taxon>Pseudomonadota</taxon>
        <taxon>Betaproteobacteria</taxon>
        <taxon>Burkholderiales</taxon>
        <taxon>Oxalobacteraceae</taxon>
        <taxon>Telluria group</taxon>
        <taxon>Pseudoduganella</taxon>
    </lineage>
</organism>
<comment type="caution">
    <text evidence="1">The sequence shown here is derived from an EMBL/GenBank/DDBJ whole genome shotgun (WGS) entry which is preliminary data.</text>
</comment>
<sequence length="137" mass="14659">MQVALRGRLRLRMPPDVERLPCKKNKRCTVNLANSSVPAGCHCPASCRQIPPVCPVCTRPRIRRRGLAGLYTGLDAQAITAAGAPWPPACRWPASPAENVDCIMLADGMRLAGDMAGAVPPTPLKDIAPPAWRAMSP</sequence>
<evidence type="ECO:0000313" key="2">
    <source>
        <dbReference type="Proteomes" id="UP000628442"/>
    </source>
</evidence>
<dbReference type="Proteomes" id="UP000628442">
    <property type="component" value="Unassembled WGS sequence"/>
</dbReference>